<proteinExistence type="predicted"/>
<dbReference type="SUPFAM" id="SSF51735">
    <property type="entry name" value="NAD(P)-binding Rossmann-fold domains"/>
    <property type="match status" value="1"/>
</dbReference>
<name>A0ABT7YDE8_9BACT</name>
<dbReference type="Pfam" id="PF01232">
    <property type="entry name" value="Mannitol_dh"/>
    <property type="match status" value="1"/>
</dbReference>
<dbReference type="EMBL" id="JAUEPH010000004">
    <property type="protein sequence ID" value="MDN3204508.1"/>
    <property type="molecule type" value="Genomic_DNA"/>
</dbReference>
<evidence type="ECO:0000256" key="1">
    <source>
        <dbReference type="ARBA" id="ARBA00023002"/>
    </source>
</evidence>
<keyword evidence="1 5" id="KW-0560">Oxidoreductase</keyword>
<dbReference type="EC" id="1.1.1.58" evidence="5"/>
<dbReference type="InterPro" id="IPR008927">
    <property type="entry name" value="6-PGluconate_DH-like_C_sf"/>
</dbReference>
<dbReference type="NCBIfam" id="NF002969">
    <property type="entry name" value="PRK03643.1"/>
    <property type="match status" value="1"/>
</dbReference>
<sequence length="447" mass="51682">MSESNINVIQFGTGNFLRGFIEPLFQKLKDDALWEPKIALVQSTNSNSIKRLEETNFNYPLWLAGLKDGNEINEELQINVIRQGIKLPDQQNDFFKLAESNDLEFVISNVTEAGFKLETEKDYPTFPNSFPARLTHFLYRRFEFFKGDNTKGLYFLPCELIKNNGDKLREMILEQSKIWGLSEEFEVWVIDSNLFYNTLVDRIITGLPSNSTLEKYGPNSKFHPSRVQGEPYFFFGIEERKGSHQETILHHPALPITFTESLTPFSLRKVRILNGAHIAMVALGLPHVIKTVSEFMNNKELFAFLKEMILLEVIPILPLPKQELEEYMLEIFDRFRNPFIEHKLNSIALNSIAKLSPRILASIRDYYDQTQALPEKLTEVFTLTVQRYMKNPESIQDTEQIKQIFSEARAIKNPEDQAEFLLGHPELWSFGLSYLKGLKSKLSARIG</sequence>
<dbReference type="GO" id="GO:0009026">
    <property type="term" value="F:tagaturonate reductase activity"/>
    <property type="evidence" value="ECO:0007669"/>
    <property type="project" value="UniProtKB-EC"/>
</dbReference>
<feature type="domain" description="Mannitol dehydrogenase C-terminal" evidence="4">
    <location>
        <begin position="262"/>
        <end position="431"/>
    </location>
</feature>
<evidence type="ECO:0000256" key="2">
    <source>
        <dbReference type="ARBA" id="ARBA00023027"/>
    </source>
</evidence>
<dbReference type="InterPro" id="IPR013328">
    <property type="entry name" value="6PGD_dom2"/>
</dbReference>
<evidence type="ECO:0000259" key="4">
    <source>
        <dbReference type="Pfam" id="PF08125"/>
    </source>
</evidence>
<evidence type="ECO:0000259" key="3">
    <source>
        <dbReference type="Pfam" id="PF01232"/>
    </source>
</evidence>
<dbReference type="InterPro" id="IPR013118">
    <property type="entry name" value="Mannitol_DH_C"/>
</dbReference>
<dbReference type="PANTHER" id="PTHR30524">
    <property type="entry name" value="MANNITOL-1-PHOSPHATE 5-DEHYDROGENASE"/>
    <property type="match status" value="1"/>
</dbReference>
<keyword evidence="2" id="KW-0520">NAD</keyword>
<dbReference type="RefSeq" id="WP_290000104.1">
    <property type="nucleotide sequence ID" value="NZ_JAUEPH010000004.1"/>
</dbReference>
<dbReference type="Gene3D" id="3.40.50.720">
    <property type="entry name" value="NAD(P)-binding Rossmann-like Domain"/>
    <property type="match status" value="1"/>
</dbReference>
<protein>
    <submittedName>
        <fullName evidence="5">Tagaturonate reductase</fullName>
        <ecNumber evidence="5">1.1.1.58</ecNumber>
    </submittedName>
</protein>
<evidence type="ECO:0000313" key="5">
    <source>
        <dbReference type="EMBL" id="MDN3204508.1"/>
    </source>
</evidence>
<dbReference type="SUPFAM" id="SSF48179">
    <property type="entry name" value="6-phosphogluconate dehydrogenase C-terminal domain-like"/>
    <property type="match status" value="1"/>
</dbReference>
<evidence type="ECO:0000313" key="6">
    <source>
        <dbReference type="Proteomes" id="UP001171916"/>
    </source>
</evidence>
<keyword evidence="6" id="KW-1185">Reference proteome</keyword>
<dbReference type="InterPro" id="IPR013131">
    <property type="entry name" value="Mannitol_DH_N"/>
</dbReference>
<accession>A0ABT7YDE8</accession>
<organism evidence="5 6">
    <name type="scientific">Algoriphagus sediminis</name>
    <dbReference type="NCBI Taxonomy" id="3057113"/>
    <lineage>
        <taxon>Bacteria</taxon>
        <taxon>Pseudomonadati</taxon>
        <taxon>Bacteroidota</taxon>
        <taxon>Cytophagia</taxon>
        <taxon>Cytophagales</taxon>
        <taxon>Cyclobacteriaceae</taxon>
        <taxon>Algoriphagus</taxon>
    </lineage>
</organism>
<dbReference type="Proteomes" id="UP001171916">
    <property type="component" value="Unassembled WGS sequence"/>
</dbReference>
<dbReference type="Gene3D" id="1.10.1040.10">
    <property type="entry name" value="N-(1-d-carboxylethyl)-l-norvaline Dehydrogenase, domain 2"/>
    <property type="match status" value="1"/>
</dbReference>
<comment type="caution">
    <text evidence="5">The sequence shown here is derived from an EMBL/GenBank/DDBJ whole genome shotgun (WGS) entry which is preliminary data.</text>
</comment>
<reference evidence="5" key="1">
    <citation type="submission" date="2023-06" db="EMBL/GenBank/DDBJ databases">
        <title>Robiginitalea aurantiacus sp. nov. and Algoriphagus sediminis sp. nov., isolated from coastal sediment.</title>
        <authorList>
            <person name="Zhou Z.Y."/>
            <person name="An J."/>
            <person name="Jia Y.W."/>
            <person name="Du Z.J."/>
        </authorList>
    </citation>
    <scope>NUCLEOTIDE SEQUENCE</scope>
    <source>
        <strain evidence="5">C2-7</strain>
    </source>
</reference>
<feature type="domain" description="Mannitol dehydrogenase N-terminal" evidence="3">
    <location>
        <begin position="7"/>
        <end position="243"/>
    </location>
</feature>
<dbReference type="PANTHER" id="PTHR30524:SF0">
    <property type="entry name" value="ALTRONATE OXIDOREDUCTASE-RELATED"/>
    <property type="match status" value="1"/>
</dbReference>
<dbReference type="InterPro" id="IPR036291">
    <property type="entry name" value="NAD(P)-bd_dom_sf"/>
</dbReference>
<gene>
    <name evidence="5" type="ORF">QVH07_10130</name>
</gene>
<dbReference type="Pfam" id="PF08125">
    <property type="entry name" value="Mannitol_dh_C"/>
    <property type="match status" value="1"/>
</dbReference>